<gene>
    <name evidence="3" type="primary">LOC111431611</name>
</gene>
<keyword evidence="2" id="KW-1185">Reference proteome</keyword>
<dbReference type="PANTHER" id="PTHR34806:SF1">
    <property type="entry name" value="HIGH-AFFINITY NITRATE TRANSPORTER 3.1"/>
    <property type="match status" value="1"/>
</dbReference>
<dbReference type="Pfam" id="PF16974">
    <property type="entry name" value="NAR2"/>
    <property type="match status" value="1"/>
</dbReference>
<dbReference type="GO" id="GO:0005886">
    <property type="term" value="C:plasma membrane"/>
    <property type="evidence" value="ECO:0007669"/>
    <property type="project" value="UniProtKB-UniRule"/>
</dbReference>
<keyword evidence="1" id="KW-0534">Nitrate assimilation</keyword>
<evidence type="ECO:0000313" key="3">
    <source>
        <dbReference type="RefSeq" id="XP_022924070.1"/>
    </source>
</evidence>
<feature type="chain" id="PRO_5027204314" description="High-affinity nitrate transporter" evidence="1">
    <location>
        <begin position="29"/>
        <end position="215"/>
    </location>
</feature>
<organism evidence="2 3">
    <name type="scientific">Cucurbita moschata</name>
    <name type="common">Winter crookneck squash</name>
    <name type="synonym">Cucurbita pepo var. moschata</name>
    <dbReference type="NCBI Taxonomy" id="3662"/>
    <lineage>
        <taxon>Eukaryota</taxon>
        <taxon>Viridiplantae</taxon>
        <taxon>Streptophyta</taxon>
        <taxon>Embryophyta</taxon>
        <taxon>Tracheophyta</taxon>
        <taxon>Spermatophyta</taxon>
        <taxon>Magnoliopsida</taxon>
        <taxon>eudicotyledons</taxon>
        <taxon>Gunneridae</taxon>
        <taxon>Pentapetalae</taxon>
        <taxon>rosids</taxon>
        <taxon>fabids</taxon>
        <taxon>Cucurbitales</taxon>
        <taxon>Cucurbitaceae</taxon>
        <taxon>Cucurbiteae</taxon>
        <taxon>Cucurbita</taxon>
    </lineage>
</organism>
<name>A0A6J1EDS1_CUCMO</name>
<dbReference type="KEGG" id="cmos:111431611"/>
<keyword evidence="1" id="KW-1003">Cell membrane</keyword>
<keyword evidence="1" id="KW-0732">Signal</keyword>
<dbReference type="RefSeq" id="XP_022924070.1">
    <property type="nucleotide sequence ID" value="XM_023068302.1"/>
</dbReference>
<keyword evidence="1" id="KW-0472">Membrane</keyword>
<protein>
    <recommendedName>
        <fullName evidence="1">High-affinity nitrate transporter</fullName>
    </recommendedName>
</protein>
<dbReference type="GO" id="GO:0015112">
    <property type="term" value="F:nitrate transmembrane transporter activity"/>
    <property type="evidence" value="ECO:0007669"/>
    <property type="project" value="TreeGrafter"/>
</dbReference>
<dbReference type="GO" id="GO:0042128">
    <property type="term" value="P:nitrate assimilation"/>
    <property type="evidence" value="ECO:0007669"/>
    <property type="project" value="UniProtKB-UniRule"/>
</dbReference>
<dbReference type="Proteomes" id="UP000504609">
    <property type="component" value="Unplaced"/>
</dbReference>
<evidence type="ECO:0000256" key="1">
    <source>
        <dbReference type="PIRNR" id="PIRNR012939"/>
    </source>
</evidence>
<dbReference type="GeneID" id="111431611"/>
<dbReference type="PANTHER" id="PTHR34806">
    <property type="entry name" value="HIGH-AFFINITY NITRATE TRANSPORTER 3.2"/>
    <property type="match status" value="1"/>
</dbReference>
<reference evidence="3" key="1">
    <citation type="submission" date="2025-08" db="UniProtKB">
        <authorList>
            <consortium name="RefSeq"/>
        </authorList>
    </citation>
    <scope>IDENTIFICATION</scope>
    <source>
        <tissue evidence="3">Young leaves</tissue>
    </source>
</reference>
<accession>A0A6J1EDS1</accession>
<sequence>MEGSINMSANGFLLAALFLFCFLGFSHGHIHFSSLPRSLEVTASPKPGQVLKAGVDKISVTWVLNGTVKSGSDSSYKTVEAKLCYAPVSQVDRAWRKTEDDLSKDKTCQFLIVGKPYNPGNKTVQKFEWTVARDIPTGTFFVRAYAFNSAGDEVGYGQTTDNKKGTNLFQIEAITGRHISLDIASVCFSAFSVLSLSGFFLAGKRKAKKAEAPGQ</sequence>
<comment type="function">
    <text evidence="1">Involved in nitrate transport.</text>
</comment>
<dbReference type="GO" id="GO:0010167">
    <property type="term" value="P:response to nitrate"/>
    <property type="evidence" value="ECO:0007669"/>
    <property type="project" value="UniProtKB-UniRule"/>
</dbReference>
<comment type="similarity">
    <text evidence="1">Belongs to the NAR2 family.</text>
</comment>
<keyword evidence="1" id="KW-0812">Transmembrane</keyword>
<evidence type="ECO:0000313" key="2">
    <source>
        <dbReference type="Proteomes" id="UP000504609"/>
    </source>
</evidence>
<keyword evidence="1" id="KW-1133">Transmembrane helix</keyword>
<feature type="transmembrane region" description="Helical" evidence="1">
    <location>
        <begin position="183"/>
        <end position="202"/>
    </location>
</feature>
<feature type="signal peptide" evidence="1">
    <location>
        <begin position="1"/>
        <end position="28"/>
    </location>
</feature>
<proteinExistence type="inferred from homology"/>
<dbReference type="PIRSF" id="PIRSF012939">
    <property type="entry name" value="Transpt_NO3_Nar2"/>
    <property type="match status" value="1"/>
</dbReference>
<dbReference type="InterPro" id="IPR016605">
    <property type="entry name" value="Transptr_NO3_Nar2"/>
</dbReference>
<dbReference type="AlphaFoldDB" id="A0A6J1EDS1"/>